<sequence>MELIASLTQKVKALSARVSCLEETGHHQQAPNKETSLAPVAPPQARSSAASSRRN</sequence>
<feature type="compositionally biased region" description="Low complexity" evidence="1">
    <location>
        <begin position="45"/>
        <end position="55"/>
    </location>
</feature>
<accession>A0A8T1CBW7</accession>
<reference evidence="2" key="1">
    <citation type="submission" date="2018-10" db="EMBL/GenBank/DDBJ databases">
        <title>Effector identification in a new, highly contiguous assembly of the strawberry crown rot pathogen Phytophthora cactorum.</title>
        <authorList>
            <person name="Armitage A.D."/>
            <person name="Nellist C.F."/>
            <person name="Bates H."/>
            <person name="Vickerstaff R.J."/>
            <person name="Harrison R.J."/>
        </authorList>
    </citation>
    <scope>NUCLEOTIDE SEQUENCE</scope>
    <source>
        <strain evidence="2">4040</strain>
    </source>
</reference>
<protein>
    <submittedName>
        <fullName evidence="2">Uncharacterized protein</fullName>
    </submittedName>
</protein>
<gene>
    <name evidence="2" type="ORF">PC117_g16989</name>
</gene>
<dbReference type="Proteomes" id="UP000736787">
    <property type="component" value="Unassembled WGS sequence"/>
</dbReference>
<feature type="region of interest" description="Disordered" evidence="1">
    <location>
        <begin position="22"/>
        <end position="55"/>
    </location>
</feature>
<name>A0A8T1CBW7_9STRA</name>
<proteinExistence type="predicted"/>
<evidence type="ECO:0000313" key="3">
    <source>
        <dbReference type="Proteomes" id="UP000736787"/>
    </source>
</evidence>
<comment type="caution">
    <text evidence="2">The sequence shown here is derived from an EMBL/GenBank/DDBJ whole genome shotgun (WGS) entry which is preliminary data.</text>
</comment>
<evidence type="ECO:0000256" key="1">
    <source>
        <dbReference type="SAM" id="MobiDB-lite"/>
    </source>
</evidence>
<organism evidence="2 3">
    <name type="scientific">Phytophthora cactorum</name>
    <dbReference type="NCBI Taxonomy" id="29920"/>
    <lineage>
        <taxon>Eukaryota</taxon>
        <taxon>Sar</taxon>
        <taxon>Stramenopiles</taxon>
        <taxon>Oomycota</taxon>
        <taxon>Peronosporomycetes</taxon>
        <taxon>Peronosporales</taxon>
        <taxon>Peronosporaceae</taxon>
        <taxon>Phytophthora</taxon>
    </lineage>
</organism>
<evidence type="ECO:0000313" key="2">
    <source>
        <dbReference type="EMBL" id="KAG2918672.1"/>
    </source>
</evidence>
<dbReference type="AlphaFoldDB" id="A0A8T1CBW7"/>
<dbReference type="EMBL" id="RCMK01000622">
    <property type="protein sequence ID" value="KAG2918672.1"/>
    <property type="molecule type" value="Genomic_DNA"/>
</dbReference>